<dbReference type="EMBL" id="FOVP01000012">
    <property type="protein sequence ID" value="SFN98438.1"/>
    <property type="molecule type" value="Genomic_DNA"/>
</dbReference>
<feature type="transmembrane region" description="Helical" evidence="6">
    <location>
        <begin position="39"/>
        <end position="60"/>
    </location>
</feature>
<evidence type="ECO:0000256" key="1">
    <source>
        <dbReference type="ARBA" id="ARBA00004651"/>
    </source>
</evidence>
<feature type="transmembrane region" description="Helical" evidence="6">
    <location>
        <begin position="12"/>
        <end position="33"/>
    </location>
</feature>
<evidence type="ECO:0000256" key="4">
    <source>
        <dbReference type="ARBA" id="ARBA00022989"/>
    </source>
</evidence>
<keyword evidence="3 6" id="KW-0812">Transmembrane</keyword>
<keyword evidence="2" id="KW-1003">Cell membrane</keyword>
<accession>A0A1I5DGT0</accession>
<dbReference type="AlphaFoldDB" id="A0A1I5DGT0"/>
<evidence type="ECO:0000313" key="8">
    <source>
        <dbReference type="Proteomes" id="UP000198599"/>
    </source>
</evidence>
<name>A0A1I5DGT0_9RHOB</name>
<keyword evidence="8" id="KW-1185">Reference proteome</keyword>
<dbReference type="InterPro" id="IPR018385">
    <property type="entry name" value="C4_dicarb_anaerob_car-like"/>
</dbReference>
<dbReference type="STRING" id="1005928.SAMN04487859_112122"/>
<evidence type="ECO:0000313" key="7">
    <source>
        <dbReference type="EMBL" id="SFN98438.1"/>
    </source>
</evidence>
<gene>
    <name evidence="7" type="ORF">SAMN04487859_112122</name>
</gene>
<keyword evidence="4 6" id="KW-1133">Transmembrane helix</keyword>
<evidence type="ECO:0000256" key="2">
    <source>
        <dbReference type="ARBA" id="ARBA00022475"/>
    </source>
</evidence>
<evidence type="ECO:0000256" key="6">
    <source>
        <dbReference type="SAM" id="Phobius"/>
    </source>
</evidence>
<organism evidence="7 8">
    <name type="scientific">Roseovarius lutimaris</name>
    <dbReference type="NCBI Taxonomy" id="1005928"/>
    <lineage>
        <taxon>Bacteria</taxon>
        <taxon>Pseudomonadati</taxon>
        <taxon>Pseudomonadota</taxon>
        <taxon>Alphaproteobacteria</taxon>
        <taxon>Rhodobacterales</taxon>
        <taxon>Roseobacteraceae</taxon>
        <taxon>Roseovarius</taxon>
    </lineage>
</organism>
<evidence type="ECO:0000256" key="5">
    <source>
        <dbReference type="ARBA" id="ARBA00023136"/>
    </source>
</evidence>
<reference evidence="8" key="1">
    <citation type="submission" date="2016-10" db="EMBL/GenBank/DDBJ databases">
        <authorList>
            <person name="Varghese N."/>
            <person name="Submissions S."/>
        </authorList>
    </citation>
    <scope>NUCLEOTIDE SEQUENCE [LARGE SCALE GENOMIC DNA]</scope>
    <source>
        <strain evidence="8">DSM 28463</strain>
    </source>
</reference>
<proteinExistence type="predicted"/>
<evidence type="ECO:0000256" key="3">
    <source>
        <dbReference type="ARBA" id="ARBA00022692"/>
    </source>
</evidence>
<dbReference type="Proteomes" id="UP000198599">
    <property type="component" value="Unassembled WGS sequence"/>
</dbReference>
<dbReference type="GO" id="GO:0005886">
    <property type="term" value="C:plasma membrane"/>
    <property type="evidence" value="ECO:0007669"/>
    <property type="project" value="UniProtKB-SubCell"/>
</dbReference>
<sequence>MVTAYQSASGLVNLVTPTSAVVIGGLAIGRVPYDRWIAFVWPLLLILTIFISAVLSIAAIL</sequence>
<dbReference type="Pfam" id="PF03606">
    <property type="entry name" value="DcuC"/>
    <property type="match status" value="1"/>
</dbReference>
<keyword evidence="5 6" id="KW-0472">Membrane</keyword>
<protein>
    <submittedName>
        <fullName evidence="7">C4-dicarboxylate anaerobic carrier</fullName>
    </submittedName>
</protein>
<comment type="subcellular location">
    <subcellularLocation>
        <location evidence="1">Cell membrane</location>
        <topology evidence="1">Multi-pass membrane protein</topology>
    </subcellularLocation>
</comment>